<organism evidence="1 2">
    <name type="scientific">Panagrolaimus sp. PS1159</name>
    <dbReference type="NCBI Taxonomy" id="55785"/>
    <lineage>
        <taxon>Eukaryota</taxon>
        <taxon>Metazoa</taxon>
        <taxon>Ecdysozoa</taxon>
        <taxon>Nematoda</taxon>
        <taxon>Chromadorea</taxon>
        <taxon>Rhabditida</taxon>
        <taxon>Tylenchina</taxon>
        <taxon>Panagrolaimomorpha</taxon>
        <taxon>Panagrolaimoidea</taxon>
        <taxon>Panagrolaimidae</taxon>
        <taxon>Panagrolaimus</taxon>
    </lineage>
</organism>
<dbReference type="Proteomes" id="UP000887580">
    <property type="component" value="Unplaced"/>
</dbReference>
<dbReference type="WBParaSite" id="PS1159_v2.g3259.t1">
    <property type="protein sequence ID" value="PS1159_v2.g3259.t1"/>
    <property type="gene ID" value="PS1159_v2.g3259"/>
</dbReference>
<evidence type="ECO:0000313" key="1">
    <source>
        <dbReference type="Proteomes" id="UP000887580"/>
    </source>
</evidence>
<evidence type="ECO:0000313" key="2">
    <source>
        <dbReference type="WBParaSite" id="PS1159_v2.g3259.t1"/>
    </source>
</evidence>
<sequence length="237" mass="27531">MKGLLFLISSRQCNYPIPNQKSELNLAKYLWERDDRDYILSVGKMNEQKIEVKSELTLAKYLWERDDRDFILSVGKNNEQKTEVKIHKLILASRSPVFDRMLQTEMKEKSEGKVEIIDFDPETVKIAVEFFYDREIDECLNVGLLIDLLQFAEKYDVQDLKGKTEIILCKKLRPHNICQISNGSVISNATMLKDACIQTMLFYMNKKIPFDEAITLNKNFSAEVIHAGSLLVENRLQ</sequence>
<accession>A0AC35GBX9</accession>
<reference evidence="2" key="1">
    <citation type="submission" date="2022-11" db="UniProtKB">
        <authorList>
            <consortium name="WormBaseParasite"/>
        </authorList>
    </citation>
    <scope>IDENTIFICATION</scope>
</reference>
<proteinExistence type="predicted"/>
<name>A0AC35GBX9_9BILA</name>
<protein>
    <submittedName>
        <fullName evidence="2">BTB domain-containing protein</fullName>
    </submittedName>
</protein>